<organism evidence="1 2">
    <name type="scientific">Dipteronia dyeriana</name>
    <dbReference type="NCBI Taxonomy" id="168575"/>
    <lineage>
        <taxon>Eukaryota</taxon>
        <taxon>Viridiplantae</taxon>
        <taxon>Streptophyta</taxon>
        <taxon>Embryophyta</taxon>
        <taxon>Tracheophyta</taxon>
        <taxon>Spermatophyta</taxon>
        <taxon>Magnoliopsida</taxon>
        <taxon>eudicotyledons</taxon>
        <taxon>Gunneridae</taxon>
        <taxon>Pentapetalae</taxon>
        <taxon>rosids</taxon>
        <taxon>malvids</taxon>
        <taxon>Sapindales</taxon>
        <taxon>Sapindaceae</taxon>
        <taxon>Hippocastanoideae</taxon>
        <taxon>Acereae</taxon>
        <taxon>Dipteronia</taxon>
    </lineage>
</organism>
<dbReference type="AlphaFoldDB" id="A0AAD9TH39"/>
<sequence>MAKEQKFNVGRNILDERRSLLSPESIQVQFYVDDWTKAQKRYQEIEQEARYDFFDDDHTIGTEDNN</sequence>
<accession>A0AAD9TH39</accession>
<protein>
    <submittedName>
        <fullName evidence="1">Uncharacterized protein</fullName>
    </submittedName>
</protein>
<comment type="caution">
    <text evidence="1">The sequence shown here is derived from an EMBL/GenBank/DDBJ whole genome shotgun (WGS) entry which is preliminary data.</text>
</comment>
<dbReference type="Proteomes" id="UP001280121">
    <property type="component" value="Unassembled WGS sequence"/>
</dbReference>
<proteinExistence type="predicted"/>
<evidence type="ECO:0000313" key="2">
    <source>
        <dbReference type="Proteomes" id="UP001280121"/>
    </source>
</evidence>
<name>A0AAD9TH39_9ROSI</name>
<evidence type="ECO:0000313" key="1">
    <source>
        <dbReference type="EMBL" id="KAK2635667.1"/>
    </source>
</evidence>
<keyword evidence="2" id="KW-1185">Reference proteome</keyword>
<dbReference type="EMBL" id="JANJYI010000009">
    <property type="protein sequence ID" value="KAK2635667.1"/>
    <property type="molecule type" value="Genomic_DNA"/>
</dbReference>
<gene>
    <name evidence="1" type="ORF">Ddye_030459</name>
</gene>
<reference evidence="1" key="1">
    <citation type="journal article" date="2023" name="Plant J.">
        <title>Genome sequences and population genomics provide insights into the demographic history, inbreeding, and mutation load of two 'living fossil' tree species of Dipteronia.</title>
        <authorList>
            <person name="Feng Y."/>
            <person name="Comes H.P."/>
            <person name="Chen J."/>
            <person name="Zhu S."/>
            <person name="Lu R."/>
            <person name="Zhang X."/>
            <person name="Li P."/>
            <person name="Qiu J."/>
            <person name="Olsen K.M."/>
            <person name="Qiu Y."/>
        </authorList>
    </citation>
    <scope>NUCLEOTIDE SEQUENCE</scope>
    <source>
        <strain evidence="1">KIB01</strain>
    </source>
</reference>